<keyword evidence="5 12" id="KW-1133">Transmembrane helix</keyword>
<evidence type="ECO:0000256" key="12">
    <source>
        <dbReference type="SAM" id="Phobius"/>
    </source>
</evidence>
<dbReference type="GO" id="GO:0001973">
    <property type="term" value="P:G protein-coupled adenosine receptor signaling pathway"/>
    <property type="evidence" value="ECO:0007669"/>
    <property type="project" value="TreeGrafter"/>
</dbReference>
<protein>
    <submittedName>
        <fullName evidence="14">7tm 1 domain containing protein</fullName>
    </submittedName>
</protein>
<accession>A0A482W359</accession>
<dbReference type="PROSITE" id="PS50262">
    <property type="entry name" value="G_PROTEIN_RECEP_F1_2"/>
    <property type="match status" value="1"/>
</dbReference>
<evidence type="ECO:0000256" key="3">
    <source>
        <dbReference type="ARBA" id="ARBA00022475"/>
    </source>
</evidence>
<evidence type="ECO:0000256" key="6">
    <source>
        <dbReference type="ARBA" id="ARBA00023040"/>
    </source>
</evidence>
<evidence type="ECO:0000313" key="15">
    <source>
        <dbReference type="Proteomes" id="UP000292052"/>
    </source>
</evidence>
<feature type="domain" description="G-protein coupled receptors family 1 profile" evidence="13">
    <location>
        <begin position="1"/>
        <end position="71"/>
    </location>
</feature>
<evidence type="ECO:0000256" key="8">
    <source>
        <dbReference type="ARBA" id="ARBA00023170"/>
    </source>
</evidence>
<dbReference type="PRINTS" id="PR00237">
    <property type="entry name" value="GPCRRHODOPSN"/>
</dbReference>
<reference evidence="14 15" key="1">
    <citation type="submission" date="2017-03" db="EMBL/GenBank/DDBJ databases">
        <title>Genome of the blue death feigning beetle - Asbolus verrucosus.</title>
        <authorList>
            <person name="Rider S.D."/>
        </authorList>
    </citation>
    <scope>NUCLEOTIDE SEQUENCE [LARGE SCALE GENOMIC DNA]</scope>
    <source>
        <strain evidence="14">Butters</strain>
        <tissue evidence="14">Head and leg muscle</tissue>
    </source>
</reference>
<dbReference type="GO" id="GO:0004930">
    <property type="term" value="F:G protein-coupled receptor activity"/>
    <property type="evidence" value="ECO:0007669"/>
    <property type="project" value="UniProtKB-KW"/>
</dbReference>
<keyword evidence="9" id="KW-0325">Glycoprotein</keyword>
<keyword evidence="4 12" id="KW-0812">Transmembrane</keyword>
<evidence type="ECO:0000313" key="14">
    <source>
        <dbReference type="EMBL" id="RZC39375.1"/>
    </source>
</evidence>
<dbReference type="PANTHER" id="PTHR24246">
    <property type="entry name" value="OLFACTORY RECEPTOR AND ADENOSINE RECEPTOR"/>
    <property type="match status" value="1"/>
</dbReference>
<evidence type="ECO:0000256" key="1">
    <source>
        <dbReference type="ARBA" id="ARBA00004651"/>
    </source>
</evidence>
<proteinExistence type="inferred from homology"/>
<feature type="transmembrane region" description="Helical" evidence="12">
    <location>
        <begin position="21"/>
        <end position="42"/>
    </location>
</feature>
<dbReference type="OrthoDB" id="284782at2759"/>
<feature type="compositionally biased region" description="Basic and acidic residues" evidence="11">
    <location>
        <begin position="166"/>
        <end position="176"/>
    </location>
</feature>
<keyword evidence="10" id="KW-0807">Transducer</keyword>
<evidence type="ECO:0000256" key="10">
    <source>
        <dbReference type="ARBA" id="ARBA00023224"/>
    </source>
</evidence>
<keyword evidence="8" id="KW-0675">Receptor</keyword>
<gene>
    <name evidence="14" type="ORF">BDFB_002121</name>
</gene>
<dbReference type="InterPro" id="IPR017452">
    <property type="entry name" value="GPCR_Rhodpsn_7TM"/>
</dbReference>
<keyword evidence="7 12" id="KW-0472">Membrane</keyword>
<evidence type="ECO:0000259" key="13">
    <source>
        <dbReference type="PROSITE" id="PS50262"/>
    </source>
</evidence>
<dbReference type="GO" id="GO:0005886">
    <property type="term" value="C:plasma membrane"/>
    <property type="evidence" value="ECO:0007669"/>
    <property type="project" value="UniProtKB-SubCell"/>
</dbReference>
<name>A0A482W359_ASBVE</name>
<keyword evidence="3" id="KW-1003">Cell membrane</keyword>
<dbReference type="InterPro" id="IPR000276">
    <property type="entry name" value="GPCR_Rhodpsn"/>
</dbReference>
<dbReference type="Pfam" id="PF00001">
    <property type="entry name" value="7tm_1"/>
    <property type="match status" value="1"/>
</dbReference>
<dbReference type="AlphaFoldDB" id="A0A482W359"/>
<evidence type="ECO:0000256" key="7">
    <source>
        <dbReference type="ARBA" id="ARBA00023136"/>
    </source>
</evidence>
<keyword evidence="15" id="KW-1185">Reference proteome</keyword>
<dbReference type="Proteomes" id="UP000292052">
    <property type="component" value="Unassembled WGS sequence"/>
</dbReference>
<evidence type="ECO:0000256" key="4">
    <source>
        <dbReference type="ARBA" id="ARBA00022692"/>
    </source>
</evidence>
<keyword evidence="6" id="KW-0297">G-protein coupled receptor</keyword>
<evidence type="ECO:0000256" key="2">
    <source>
        <dbReference type="ARBA" id="ARBA00010663"/>
    </source>
</evidence>
<dbReference type="STRING" id="1661398.A0A482W359"/>
<comment type="similarity">
    <text evidence="2">Belongs to the G-protein coupled receptor 1 family.</text>
</comment>
<dbReference type="Gene3D" id="1.20.1070.10">
    <property type="entry name" value="Rhodopsin 7-helix transmembrane proteins"/>
    <property type="match status" value="1"/>
</dbReference>
<dbReference type="GO" id="GO:0007189">
    <property type="term" value="P:adenylate cyclase-activating G protein-coupled receptor signaling pathway"/>
    <property type="evidence" value="ECO:0007669"/>
    <property type="project" value="TreeGrafter"/>
</dbReference>
<sequence length="330" mass="37539">MLRMLGAAQKREVKSTQNLAIIVLFFMICWIPLYTINCILAFCKNCNINATFMFFCIILSHLNSAGNPILYAYHLRDFRSALKNFFCNLFSYSDPQLQTHNQNRAFSSRKTNKTSYNSERRYSSSQIYYRKKSVDIALLPKVSTTTTGETNRDIWNIPEGSSDSSDSLKHLEHSRHEKLSIVRPPTPYRPRKTSDISQINQGYIETSSIEEENDDVFVDDTFPFSEFKYNDSELETSLTDKIKCEIKIVPALSRNLFFVESDFDNGTKPQFIRSCSYAEKSTSVDFTSLVGGMFNNKQILGRSLSDDGTTSNESIIRKSNGAVIKSSCGS</sequence>
<comment type="subcellular location">
    <subcellularLocation>
        <location evidence="1">Cell membrane</location>
        <topology evidence="1">Multi-pass membrane protein</topology>
    </subcellularLocation>
</comment>
<feature type="region of interest" description="Disordered" evidence="11">
    <location>
        <begin position="153"/>
        <end position="176"/>
    </location>
</feature>
<dbReference type="SUPFAM" id="SSF81321">
    <property type="entry name" value="Family A G protein-coupled receptor-like"/>
    <property type="match status" value="1"/>
</dbReference>
<dbReference type="PANTHER" id="PTHR24246:SF27">
    <property type="entry name" value="ADENOSINE RECEPTOR, ISOFORM A"/>
    <property type="match status" value="1"/>
</dbReference>
<evidence type="ECO:0000256" key="5">
    <source>
        <dbReference type="ARBA" id="ARBA00022989"/>
    </source>
</evidence>
<evidence type="ECO:0000256" key="11">
    <source>
        <dbReference type="SAM" id="MobiDB-lite"/>
    </source>
</evidence>
<feature type="transmembrane region" description="Helical" evidence="12">
    <location>
        <begin position="48"/>
        <end position="73"/>
    </location>
</feature>
<dbReference type="EMBL" id="QDEB01035091">
    <property type="protein sequence ID" value="RZC39375.1"/>
    <property type="molecule type" value="Genomic_DNA"/>
</dbReference>
<organism evidence="14 15">
    <name type="scientific">Asbolus verrucosus</name>
    <name type="common">Desert ironclad beetle</name>
    <dbReference type="NCBI Taxonomy" id="1661398"/>
    <lineage>
        <taxon>Eukaryota</taxon>
        <taxon>Metazoa</taxon>
        <taxon>Ecdysozoa</taxon>
        <taxon>Arthropoda</taxon>
        <taxon>Hexapoda</taxon>
        <taxon>Insecta</taxon>
        <taxon>Pterygota</taxon>
        <taxon>Neoptera</taxon>
        <taxon>Endopterygota</taxon>
        <taxon>Coleoptera</taxon>
        <taxon>Polyphaga</taxon>
        <taxon>Cucujiformia</taxon>
        <taxon>Tenebrionidae</taxon>
        <taxon>Pimeliinae</taxon>
        <taxon>Asbolus</taxon>
    </lineage>
</organism>
<evidence type="ECO:0000256" key="9">
    <source>
        <dbReference type="ARBA" id="ARBA00023180"/>
    </source>
</evidence>
<comment type="caution">
    <text evidence="14">The sequence shown here is derived from an EMBL/GenBank/DDBJ whole genome shotgun (WGS) entry which is preliminary data.</text>
</comment>